<dbReference type="SUPFAM" id="SSF55073">
    <property type="entry name" value="Nucleotide cyclase"/>
    <property type="match status" value="1"/>
</dbReference>
<feature type="transmembrane region" description="Helical" evidence="11">
    <location>
        <begin position="6"/>
        <end position="29"/>
    </location>
</feature>
<keyword evidence="5" id="KW-0547">Nucleotide-binding</keyword>
<sequence>MLASNSHVVIGIALLAVVLIISPVIIILVRMITRTLQVRPQQHLAIKHNKHNKPTYYGEEEEEEEEEDNIIIGIDSEETYPFNSPSSPKSIHPSTVQAFSETLLHKTHELRFEKKRSDKLLYQMLPSSVAQQLRIHKTVPAETFSSITIYFSDIVGFSEMAYQSTPMQVRKAAGEKDRWVL</sequence>
<dbReference type="OrthoDB" id="60033at2759"/>
<evidence type="ECO:0000256" key="3">
    <source>
        <dbReference type="ARBA" id="ARBA00022692"/>
    </source>
</evidence>
<dbReference type="InterPro" id="IPR050401">
    <property type="entry name" value="Cyclic_nucleotide_synthase"/>
</dbReference>
<dbReference type="GO" id="GO:0004383">
    <property type="term" value="F:guanylate cyclase activity"/>
    <property type="evidence" value="ECO:0007669"/>
    <property type="project" value="UniProtKB-EC"/>
</dbReference>
<feature type="domain" description="Guanylate cyclase" evidence="12">
    <location>
        <begin position="148"/>
        <end position="181"/>
    </location>
</feature>
<evidence type="ECO:0000259" key="12">
    <source>
        <dbReference type="PROSITE" id="PS50125"/>
    </source>
</evidence>
<gene>
    <name evidence="13" type="primary">NPR1_4</name>
    <name evidence="13" type="ORF">E2C01_083874</name>
</gene>
<dbReference type="InterPro" id="IPR001054">
    <property type="entry name" value="A/G_cyclase"/>
</dbReference>
<dbReference type="GO" id="GO:0007168">
    <property type="term" value="P:receptor guanylyl cyclase signaling pathway"/>
    <property type="evidence" value="ECO:0007669"/>
    <property type="project" value="TreeGrafter"/>
</dbReference>
<dbReference type="Gene3D" id="6.10.250.780">
    <property type="match status" value="1"/>
</dbReference>
<evidence type="ECO:0000256" key="11">
    <source>
        <dbReference type="SAM" id="Phobius"/>
    </source>
</evidence>
<evidence type="ECO:0000256" key="2">
    <source>
        <dbReference type="ARBA" id="ARBA00012202"/>
    </source>
</evidence>
<organism evidence="13 14">
    <name type="scientific">Portunus trituberculatus</name>
    <name type="common">Swimming crab</name>
    <name type="synonym">Neptunus trituberculatus</name>
    <dbReference type="NCBI Taxonomy" id="210409"/>
    <lineage>
        <taxon>Eukaryota</taxon>
        <taxon>Metazoa</taxon>
        <taxon>Ecdysozoa</taxon>
        <taxon>Arthropoda</taxon>
        <taxon>Crustacea</taxon>
        <taxon>Multicrustacea</taxon>
        <taxon>Malacostraca</taxon>
        <taxon>Eumalacostraca</taxon>
        <taxon>Eucarida</taxon>
        <taxon>Decapoda</taxon>
        <taxon>Pleocyemata</taxon>
        <taxon>Brachyura</taxon>
        <taxon>Eubrachyura</taxon>
        <taxon>Portunoidea</taxon>
        <taxon>Portunidae</taxon>
        <taxon>Portuninae</taxon>
        <taxon>Portunus</taxon>
    </lineage>
</organism>
<evidence type="ECO:0000313" key="14">
    <source>
        <dbReference type="Proteomes" id="UP000324222"/>
    </source>
</evidence>
<dbReference type="GO" id="GO:0005886">
    <property type="term" value="C:plasma membrane"/>
    <property type="evidence" value="ECO:0007669"/>
    <property type="project" value="TreeGrafter"/>
</dbReference>
<evidence type="ECO:0000256" key="4">
    <source>
        <dbReference type="ARBA" id="ARBA00022729"/>
    </source>
</evidence>
<evidence type="ECO:0000256" key="5">
    <source>
        <dbReference type="ARBA" id="ARBA00022741"/>
    </source>
</evidence>
<dbReference type="Proteomes" id="UP000324222">
    <property type="component" value="Unassembled WGS sequence"/>
</dbReference>
<reference evidence="13 14" key="1">
    <citation type="submission" date="2019-05" db="EMBL/GenBank/DDBJ databases">
        <title>Another draft genome of Portunus trituberculatus and its Hox gene families provides insights of decapod evolution.</title>
        <authorList>
            <person name="Jeong J.-H."/>
            <person name="Song I."/>
            <person name="Kim S."/>
            <person name="Choi T."/>
            <person name="Kim D."/>
            <person name="Ryu S."/>
            <person name="Kim W."/>
        </authorList>
    </citation>
    <scope>NUCLEOTIDE SEQUENCE [LARGE SCALE GENOMIC DNA]</scope>
    <source>
        <tissue evidence="13">Muscle</tissue>
    </source>
</reference>
<dbReference type="Pfam" id="PF00211">
    <property type="entry name" value="Guanylate_cyc"/>
    <property type="match status" value="1"/>
</dbReference>
<comment type="caution">
    <text evidence="13">The sequence shown here is derived from an EMBL/GenBank/DDBJ whole genome shotgun (WGS) entry which is preliminary data.</text>
</comment>
<evidence type="ECO:0000256" key="8">
    <source>
        <dbReference type="ARBA" id="ARBA00023180"/>
    </source>
</evidence>
<protein>
    <recommendedName>
        <fullName evidence="2">guanylate cyclase</fullName>
        <ecNumber evidence="2">4.6.1.2</ecNumber>
    </recommendedName>
</protein>
<dbReference type="PROSITE" id="PS50125">
    <property type="entry name" value="GUANYLATE_CYCLASE_2"/>
    <property type="match status" value="1"/>
</dbReference>
<keyword evidence="9" id="KW-0456">Lyase</keyword>
<keyword evidence="8" id="KW-0325">Glycoprotein</keyword>
<dbReference type="GO" id="GO:0035556">
    <property type="term" value="P:intracellular signal transduction"/>
    <property type="evidence" value="ECO:0007669"/>
    <property type="project" value="InterPro"/>
</dbReference>
<name>A0A5B7J7Q6_PORTR</name>
<keyword evidence="14" id="KW-1185">Reference proteome</keyword>
<dbReference type="PANTHER" id="PTHR11920:SF499">
    <property type="entry name" value="GUANYLATE CYCLASE DOMAIN-CONTAINING PROTEIN"/>
    <property type="match status" value="1"/>
</dbReference>
<keyword evidence="3 11" id="KW-0812">Transmembrane</keyword>
<evidence type="ECO:0000256" key="7">
    <source>
        <dbReference type="ARBA" id="ARBA00023136"/>
    </source>
</evidence>
<evidence type="ECO:0000313" key="13">
    <source>
        <dbReference type="EMBL" id="MPC88948.1"/>
    </source>
</evidence>
<keyword evidence="4" id="KW-0732">Signal</keyword>
<dbReference type="PANTHER" id="PTHR11920">
    <property type="entry name" value="GUANYLYL CYCLASE"/>
    <property type="match status" value="1"/>
</dbReference>
<proteinExistence type="predicted"/>
<dbReference type="Pfam" id="PF07701">
    <property type="entry name" value="HNOBA"/>
    <property type="match status" value="1"/>
</dbReference>
<evidence type="ECO:0000256" key="10">
    <source>
        <dbReference type="ARBA" id="ARBA00023293"/>
    </source>
</evidence>
<dbReference type="EC" id="4.6.1.2" evidence="2"/>
<dbReference type="GO" id="GO:0004016">
    <property type="term" value="F:adenylate cyclase activity"/>
    <property type="evidence" value="ECO:0007669"/>
    <property type="project" value="TreeGrafter"/>
</dbReference>
<evidence type="ECO:0000256" key="1">
    <source>
        <dbReference type="ARBA" id="ARBA00004479"/>
    </source>
</evidence>
<dbReference type="EMBL" id="VSRR010079424">
    <property type="protein sequence ID" value="MPC88948.1"/>
    <property type="molecule type" value="Genomic_DNA"/>
</dbReference>
<dbReference type="GO" id="GO:0001653">
    <property type="term" value="F:peptide receptor activity"/>
    <property type="evidence" value="ECO:0007669"/>
    <property type="project" value="TreeGrafter"/>
</dbReference>
<evidence type="ECO:0000256" key="6">
    <source>
        <dbReference type="ARBA" id="ARBA00022989"/>
    </source>
</evidence>
<dbReference type="InterPro" id="IPR011645">
    <property type="entry name" value="HNOB_dom_associated"/>
</dbReference>
<dbReference type="AlphaFoldDB" id="A0A5B7J7Q6"/>
<dbReference type="GO" id="GO:0000166">
    <property type="term" value="F:nucleotide binding"/>
    <property type="evidence" value="ECO:0007669"/>
    <property type="project" value="UniProtKB-KW"/>
</dbReference>
<accession>A0A5B7J7Q6</accession>
<dbReference type="Gene3D" id="3.30.70.1230">
    <property type="entry name" value="Nucleotide cyclase"/>
    <property type="match status" value="1"/>
</dbReference>
<keyword evidence="7 11" id="KW-0472">Membrane</keyword>
<dbReference type="InterPro" id="IPR029787">
    <property type="entry name" value="Nucleotide_cyclase"/>
</dbReference>
<keyword evidence="6 11" id="KW-1133">Transmembrane helix</keyword>
<keyword evidence="13" id="KW-0675">Receptor</keyword>
<keyword evidence="10" id="KW-0141">cGMP biosynthesis</keyword>
<comment type="subcellular location">
    <subcellularLocation>
        <location evidence="1">Membrane</location>
        <topology evidence="1">Single-pass type I membrane protein</topology>
    </subcellularLocation>
</comment>
<evidence type="ECO:0000256" key="9">
    <source>
        <dbReference type="ARBA" id="ARBA00023239"/>
    </source>
</evidence>